<evidence type="ECO:0000259" key="3">
    <source>
        <dbReference type="PROSITE" id="PS50853"/>
    </source>
</evidence>
<evidence type="ECO:0000313" key="5">
    <source>
        <dbReference type="Proteomes" id="UP000683507"/>
    </source>
</evidence>
<keyword evidence="1 2" id="KW-0732">Signal</keyword>
<dbReference type="InterPro" id="IPR003961">
    <property type="entry name" value="FN3_dom"/>
</dbReference>
<dbReference type="Pfam" id="PF18962">
    <property type="entry name" value="Por_Secre_tail"/>
    <property type="match status" value="1"/>
</dbReference>
<feature type="signal peptide" evidence="2">
    <location>
        <begin position="1"/>
        <end position="17"/>
    </location>
</feature>
<dbReference type="CDD" id="cd00063">
    <property type="entry name" value="FN3"/>
    <property type="match status" value="1"/>
</dbReference>
<dbReference type="EMBL" id="OU015584">
    <property type="protein sequence ID" value="CAG5082600.1"/>
    <property type="molecule type" value="Genomic_DNA"/>
</dbReference>
<evidence type="ECO:0000256" key="1">
    <source>
        <dbReference type="ARBA" id="ARBA00022729"/>
    </source>
</evidence>
<accession>A0A916JPD7</accession>
<keyword evidence="5" id="KW-1185">Reference proteome</keyword>
<dbReference type="Gene3D" id="2.60.40.10">
    <property type="entry name" value="Immunoglobulins"/>
    <property type="match status" value="1"/>
</dbReference>
<dbReference type="InterPro" id="IPR036116">
    <property type="entry name" value="FN3_sf"/>
</dbReference>
<dbReference type="RefSeq" id="WP_258542165.1">
    <property type="nucleotide sequence ID" value="NZ_OU015584.1"/>
</dbReference>
<feature type="domain" description="Fibronectin type-III" evidence="3">
    <location>
        <begin position="283"/>
        <end position="373"/>
    </location>
</feature>
<gene>
    <name evidence="4" type="ORF">CRYO30217_01961</name>
</gene>
<dbReference type="AlphaFoldDB" id="A0A916JPD7"/>
<dbReference type="Proteomes" id="UP000683507">
    <property type="component" value="Chromosome"/>
</dbReference>
<dbReference type="KEGG" id="ptan:CRYO30217_01961"/>
<feature type="chain" id="PRO_5037150822" description="Fibronectin type-III domain-containing protein" evidence="2">
    <location>
        <begin position="18"/>
        <end position="693"/>
    </location>
</feature>
<dbReference type="SUPFAM" id="SSF49265">
    <property type="entry name" value="Fibronectin type III"/>
    <property type="match status" value="1"/>
</dbReference>
<dbReference type="InterPro" id="IPR026444">
    <property type="entry name" value="Secre_tail"/>
</dbReference>
<organism evidence="4 5">
    <name type="scientific">Parvicella tangerina</name>
    <dbReference type="NCBI Taxonomy" id="2829795"/>
    <lineage>
        <taxon>Bacteria</taxon>
        <taxon>Pseudomonadati</taxon>
        <taxon>Bacteroidota</taxon>
        <taxon>Flavobacteriia</taxon>
        <taxon>Flavobacteriales</taxon>
        <taxon>Parvicellaceae</taxon>
        <taxon>Parvicella</taxon>
    </lineage>
</organism>
<dbReference type="InterPro" id="IPR013783">
    <property type="entry name" value="Ig-like_fold"/>
</dbReference>
<protein>
    <recommendedName>
        <fullName evidence="3">Fibronectin type-III domain-containing protein</fullName>
    </recommendedName>
</protein>
<dbReference type="PROSITE" id="PS50853">
    <property type="entry name" value="FN3"/>
    <property type="match status" value="1"/>
</dbReference>
<name>A0A916JPD7_9FLAO</name>
<proteinExistence type="predicted"/>
<reference evidence="4" key="1">
    <citation type="submission" date="2021-04" db="EMBL/GenBank/DDBJ databases">
        <authorList>
            <person name="Rodrigo-Torres L."/>
            <person name="Arahal R. D."/>
            <person name="Lucena T."/>
        </authorList>
    </citation>
    <scope>NUCLEOTIDE SEQUENCE</scope>
    <source>
        <strain evidence="4">AS29M-1</strain>
    </source>
</reference>
<evidence type="ECO:0000313" key="4">
    <source>
        <dbReference type="EMBL" id="CAG5082600.1"/>
    </source>
</evidence>
<dbReference type="SMART" id="SM00060">
    <property type="entry name" value="FN3"/>
    <property type="match status" value="1"/>
</dbReference>
<evidence type="ECO:0000256" key="2">
    <source>
        <dbReference type="SAM" id="SignalP"/>
    </source>
</evidence>
<sequence>MRTLFFLLILVSLSSLGQTLNVPVRPATALSGSQLVSAITSLSLHDREEFILNEVLTGNVPNFQRNMILIEDSALISGSYVQVSYYVIPDYLALGSNSDYYLCPMTPILAQRLADSIDCVLPTRKMVDHIWSHASVKMTPESIPPSPQMTTVPVMSDHNDMVWTQRQTFFPGNPLGDLVAGNKKDVVLSNQIYSGSFDNVVIYGWHYPNGSNIQPLYNGHINEYADYSHGIRFVQKEVYVDGSPMSAENVLSSTSLYSLLSDEGVISQPFYPDTTSGTTTPPLPSVLKSFCVLQNSSTAIDISIAQNSNIDAYEVYLSTDGINYSFHSQHSVNSFTVSGLQPNTVYYVKLLAENSAGVSSLSEVLGTVTTDSTSKYLIVNGFDRGSTGNTYDFIRQHGTAIWNDTIAFSSATNEAVLDGLVTLSDYPALDYILGEESTIDETFDYNEQDLIEVFLDGGGYLFVSGAELAWDLHYQGSVQDQTFFENYLKSYYVDDAPNGLSGMYYQFEGMGNGLFDTISSSFFDDGTHGTYDVNYPDVLLGVVGGIEILQYSNVSNQSAGVMFEGRFPGASVQDTGKLVIFGFPFETIYPASKRLSIMSEINEFFFPELSSNNPDLGLNYTPKKITVYPNPSSSRIYFEQVVDVAEIFSLEGKKIMETKNTDQVDLTNIPNGLYLLKIKANNESHQTKIQIIH</sequence>
<dbReference type="Pfam" id="PF00041">
    <property type="entry name" value="fn3"/>
    <property type="match status" value="1"/>
</dbReference>
<dbReference type="NCBIfam" id="TIGR04183">
    <property type="entry name" value="Por_Secre_tail"/>
    <property type="match status" value="1"/>
</dbReference>